<dbReference type="VEuPathDB" id="VectorBase:AMEC021865"/>
<evidence type="ECO:0000256" key="1">
    <source>
        <dbReference type="SAM" id="MobiDB-lite"/>
    </source>
</evidence>
<dbReference type="SUPFAM" id="SSF81296">
    <property type="entry name" value="E set domains"/>
    <property type="match status" value="1"/>
</dbReference>
<name>A0A182UK43_9DIPT</name>
<feature type="region of interest" description="Disordered" evidence="1">
    <location>
        <begin position="101"/>
        <end position="137"/>
    </location>
</feature>
<dbReference type="PANTHER" id="PTHR12533:SF7">
    <property type="entry name" value="NFAT NUCLEAR FACTOR, ISOFORM B"/>
    <property type="match status" value="1"/>
</dbReference>
<dbReference type="GO" id="GO:0000978">
    <property type="term" value="F:RNA polymerase II cis-regulatory region sequence-specific DNA binding"/>
    <property type="evidence" value="ECO:0007669"/>
    <property type="project" value="TreeGrafter"/>
</dbReference>
<keyword evidence="4" id="KW-1185">Reference proteome</keyword>
<dbReference type="GO" id="GO:0005667">
    <property type="term" value="C:transcription regulator complex"/>
    <property type="evidence" value="ECO:0007669"/>
    <property type="project" value="TreeGrafter"/>
</dbReference>
<dbReference type="Proteomes" id="UP000075902">
    <property type="component" value="Unassembled WGS sequence"/>
</dbReference>
<dbReference type="AlphaFoldDB" id="A0A182UK43"/>
<reference evidence="3" key="2">
    <citation type="submission" date="2020-05" db="UniProtKB">
        <authorList>
            <consortium name="EnsemblMetazoa"/>
        </authorList>
    </citation>
    <scope>IDENTIFICATION</scope>
    <source>
        <strain evidence="3">CM1001059</strain>
    </source>
</reference>
<dbReference type="Pfam" id="PF16179">
    <property type="entry name" value="RHD_dimer"/>
    <property type="match status" value="1"/>
</dbReference>
<protein>
    <recommendedName>
        <fullName evidence="2">Rel homology dimerisation domain-containing protein</fullName>
    </recommendedName>
</protein>
<reference evidence="4" key="1">
    <citation type="submission" date="2014-01" db="EMBL/GenBank/DDBJ databases">
        <title>The Genome Sequence of Anopheles melas CM1001059_A (V2).</title>
        <authorList>
            <consortium name="The Broad Institute Genomics Platform"/>
            <person name="Neafsey D.E."/>
            <person name="Besansky N."/>
            <person name="Howell P."/>
            <person name="Walton C."/>
            <person name="Young S.K."/>
            <person name="Zeng Q."/>
            <person name="Gargeya S."/>
            <person name="Fitzgerald M."/>
            <person name="Haas B."/>
            <person name="Abouelleil A."/>
            <person name="Allen A.W."/>
            <person name="Alvarado L."/>
            <person name="Arachchi H.M."/>
            <person name="Berlin A.M."/>
            <person name="Chapman S.B."/>
            <person name="Gainer-Dewar J."/>
            <person name="Goldberg J."/>
            <person name="Griggs A."/>
            <person name="Gujja S."/>
            <person name="Hansen M."/>
            <person name="Howarth C."/>
            <person name="Imamovic A."/>
            <person name="Ireland A."/>
            <person name="Larimer J."/>
            <person name="McCowan C."/>
            <person name="Murphy C."/>
            <person name="Pearson M."/>
            <person name="Poon T.W."/>
            <person name="Priest M."/>
            <person name="Roberts A."/>
            <person name="Saif S."/>
            <person name="Shea T."/>
            <person name="Sisk P."/>
            <person name="Sykes S."/>
            <person name="Wortman J."/>
            <person name="Nusbaum C."/>
            <person name="Birren B."/>
        </authorList>
    </citation>
    <scope>NUCLEOTIDE SEQUENCE [LARGE SCALE GENOMIC DNA]</scope>
    <source>
        <strain evidence="4">CM1001059</strain>
    </source>
</reference>
<dbReference type="InterPro" id="IPR013783">
    <property type="entry name" value="Ig-like_fold"/>
</dbReference>
<dbReference type="InterPro" id="IPR032397">
    <property type="entry name" value="RHD_dimer"/>
</dbReference>
<dbReference type="PANTHER" id="PTHR12533">
    <property type="entry name" value="NFAT"/>
    <property type="match status" value="1"/>
</dbReference>
<accession>A0A182UK43</accession>
<feature type="compositionally biased region" description="Pro residues" evidence="1">
    <location>
        <begin position="110"/>
        <end position="124"/>
    </location>
</feature>
<dbReference type="Gene3D" id="2.60.40.10">
    <property type="entry name" value="Immunoglobulins"/>
    <property type="match status" value="1"/>
</dbReference>
<dbReference type="InterPro" id="IPR014756">
    <property type="entry name" value="Ig_E-set"/>
</dbReference>
<sequence>MEINEIIVTHTHSQLTHASSNILSFSVSPTFRTIGQVHLICKVPPYERQDITEPVTVKLYILSSGKKSETHDFIYTPKGEHTALSAATTVATIPGRRNRLGTAVGQQQQQPPPPQHQQQQPPPTSHNYFSELAGLGNNGAGVQNGGNVTAVPNVDGTALANAINAIAATAAGMGELPGPNGAAGGRFVCNGNRTEAAVSPFDEPANVHASRPMFLRTSTPLEIEAKGMMPPPINVLPTGSIIPPQCHPGVLSLPSPNQPIQPAVDVFKPELVEPECSRSHMADEESLDQFAVKASLARFGASVDNSLDGILFAPVPAEPSILYRRRSVRQPSMEMEDSCSNMSLLANDSRMMDLPSAGGAAAAGGGGSSGGGSLSIGSHFDTVMNIATLTSFCGSLPVAPMETNYMGGEPLGSAKPSPLPVDCDIKSIIKTEPQTTHASTTPVNMQLD</sequence>
<organism evidence="3 4">
    <name type="scientific">Anopheles melas</name>
    <dbReference type="NCBI Taxonomy" id="34690"/>
    <lineage>
        <taxon>Eukaryota</taxon>
        <taxon>Metazoa</taxon>
        <taxon>Ecdysozoa</taxon>
        <taxon>Arthropoda</taxon>
        <taxon>Hexapoda</taxon>
        <taxon>Insecta</taxon>
        <taxon>Pterygota</taxon>
        <taxon>Neoptera</taxon>
        <taxon>Endopterygota</taxon>
        <taxon>Diptera</taxon>
        <taxon>Nematocera</taxon>
        <taxon>Culicoidea</taxon>
        <taxon>Culicidae</taxon>
        <taxon>Anophelinae</taxon>
        <taxon>Anopheles</taxon>
    </lineage>
</organism>
<evidence type="ECO:0000313" key="3">
    <source>
        <dbReference type="EnsemblMetazoa" id="AMEC021865-PA"/>
    </source>
</evidence>
<proteinExistence type="predicted"/>
<dbReference type="InterPro" id="IPR008366">
    <property type="entry name" value="NFAT"/>
</dbReference>
<dbReference type="GO" id="GO:0000981">
    <property type="term" value="F:DNA-binding transcription factor activity, RNA polymerase II-specific"/>
    <property type="evidence" value="ECO:0007669"/>
    <property type="project" value="TreeGrafter"/>
</dbReference>
<dbReference type="EnsemblMetazoa" id="AMEC021865-RA">
    <property type="protein sequence ID" value="AMEC021865-PA"/>
    <property type="gene ID" value="AMEC021865"/>
</dbReference>
<feature type="domain" description="Rel homology dimerisation" evidence="2">
    <location>
        <begin position="36"/>
        <end position="78"/>
    </location>
</feature>
<evidence type="ECO:0000259" key="2">
    <source>
        <dbReference type="Pfam" id="PF16179"/>
    </source>
</evidence>
<evidence type="ECO:0000313" key="4">
    <source>
        <dbReference type="Proteomes" id="UP000075902"/>
    </source>
</evidence>